<dbReference type="Pfam" id="PF00155">
    <property type="entry name" value="Aminotran_1_2"/>
    <property type="match status" value="1"/>
</dbReference>
<dbReference type="Gene3D" id="3.40.640.10">
    <property type="entry name" value="Type I PLP-dependent aspartate aminotransferase-like (Major domain)"/>
    <property type="match status" value="1"/>
</dbReference>
<dbReference type="SUPFAM" id="SSF53383">
    <property type="entry name" value="PLP-dependent transferases"/>
    <property type="match status" value="1"/>
</dbReference>
<evidence type="ECO:0000313" key="7">
    <source>
        <dbReference type="EMBL" id="MFA9477647.1"/>
    </source>
</evidence>
<comment type="cofactor">
    <cofactor evidence="1">
        <name>pyridoxal 5'-phosphate</name>
        <dbReference type="ChEBI" id="CHEBI:597326"/>
    </cofactor>
</comment>
<protein>
    <submittedName>
        <fullName evidence="7">Pyridoxal phosphate-dependent aminotransferase</fullName>
        <ecNumber evidence="7">2.6.1.-</ecNumber>
    </submittedName>
</protein>
<keyword evidence="8" id="KW-1185">Reference proteome</keyword>
<accession>A0ABV4U213</accession>
<dbReference type="InterPro" id="IPR015421">
    <property type="entry name" value="PyrdxlP-dep_Trfase_major"/>
</dbReference>
<dbReference type="Proteomes" id="UP001575105">
    <property type="component" value="Unassembled WGS sequence"/>
</dbReference>
<dbReference type="InterPro" id="IPR004839">
    <property type="entry name" value="Aminotransferase_I/II_large"/>
</dbReference>
<dbReference type="EC" id="2.6.1.-" evidence="7"/>
<dbReference type="InterPro" id="IPR015424">
    <property type="entry name" value="PyrdxlP-dep_Trfase"/>
</dbReference>
<evidence type="ECO:0000256" key="5">
    <source>
        <dbReference type="ARBA" id="ARBA00022898"/>
    </source>
</evidence>
<gene>
    <name evidence="7" type="ORF">ACERK3_04995</name>
</gene>
<evidence type="ECO:0000256" key="2">
    <source>
        <dbReference type="ARBA" id="ARBA00007441"/>
    </source>
</evidence>
<keyword evidence="5" id="KW-0663">Pyridoxal phosphate</keyword>
<dbReference type="InterPro" id="IPR050596">
    <property type="entry name" value="AspAT/PAT-like"/>
</dbReference>
<evidence type="ECO:0000313" key="8">
    <source>
        <dbReference type="Proteomes" id="UP001575105"/>
    </source>
</evidence>
<evidence type="ECO:0000256" key="4">
    <source>
        <dbReference type="ARBA" id="ARBA00022679"/>
    </source>
</evidence>
<name>A0ABV4U213_9BACT</name>
<comment type="similarity">
    <text evidence="2">Belongs to the class-I pyridoxal-phosphate-dependent aminotransferase family.</text>
</comment>
<comment type="caution">
    <text evidence="7">The sequence shown here is derived from an EMBL/GenBank/DDBJ whole genome shotgun (WGS) entry which is preliminary data.</text>
</comment>
<sequence length="400" mass="43036">MQLSSRVQAIKPSATLAVTAKSKAMKAEGIDVVGFGAGEPDFDTPEHIKDAAKKALDDGVTKYQPTPGTPAARKAVADYMNQRFGYSFGPEHVLISAGGKHALYLAFEALINPGDEVILPAPYWVSYPEQARLAGAVVREVPGSVGNDFKITPDQLAAAINERTKIVVITSPSNPTGTTYTRDELAALAEVIAKHPQVIVFSDEIYERLVYGDTTATSFASLNEQLAKRTVTFNCLSKTYSMTGWRIGFTIADPALIKAMAAMQGQMTSNITSFCYAAIPAALAGPQDEVENMRQAFEQRGTHMHQRISELSGVRCPKPTGAFYVFPDISEAAFGKTDPAGKAINSAADFAESLLEHAKVAVVPGEDFGAPNHVRLSFATSLEQIDKGLDRIADYLSKLR</sequence>
<evidence type="ECO:0000256" key="1">
    <source>
        <dbReference type="ARBA" id="ARBA00001933"/>
    </source>
</evidence>
<dbReference type="RefSeq" id="WP_425344574.1">
    <property type="nucleotide sequence ID" value="NZ_JBGUBD010000003.1"/>
</dbReference>
<dbReference type="PRINTS" id="PR00753">
    <property type="entry name" value="ACCSYNTHASE"/>
</dbReference>
<dbReference type="GO" id="GO:0008483">
    <property type="term" value="F:transaminase activity"/>
    <property type="evidence" value="ECO:0007669"/>
    <property type="project" value="UniProtKB-KW"/>
</dbReference>
<evidence type="ECO:0000256" key="3">
    <source>
        <dbReference type="ARBA" id="ARBA00022576"/>
    </source>
</evidence>
<evidence type="ECO:0000259" key="6">
    <source>
        <dbReference type="Pfam" id="PF00155"/>
    </source>
</evidence>
<dbReference type="PANTHER" id="PTHR46383">
    <property type="entry name" value="ASPARTATE AMINOTRANSFERASE"/>
    <property type="match status" value="1"/>
</dbReference>
<dbReference type="InterPro" id="IPR015422">
    <property type="entry name" value="PyrdxlP-dep_Trfase_small"/>
</dbReference>
<proteinExistence type="inferred from homology"/>
<organism evidence="7 8">
    <name type="scientific">Natronomicrosphaera hydrolytica</name>
    <dbReference type="NCBI Taxonomy" id="3242702"/>
    <lineage>
        <taxon>Bacteria</taxon>
        <taxon>Pseudomonadati</taxon>
        <taxon>Planctomycetota</taxon>
        <taxon>Phycisphaerae</taxon>
        <taxon>Phycisphaerales</taxon>
        <taxon>Phycisphaeraceae</taxon>
        <taxon>Natronomicrosphaera</taxon>
    </lineage>
</organism>
<feature type="domain" description="Aminotransferase class I/classII large" evidence="6">
    <location>
        <begin position="31"/>
        <end position="392"/>
    </location>
</feature>
<keyword evidence="3 7" id="KW-0032">Aminotransferase</keyword>
<dbReference type="PANTHER" id="PTHR46383:SF1">
    <property type="entry name" value="ASPARTATE AMINOTRANSFERASE"/>
    <property type="match status" value="1"/>
</dbReference>
<reference evidence="7 8" key="1">
    <citation type="submission" date="2024-08" db="EMBL/GenBank/DDBJ databases">
        <title>Whole-genome sequencing of halo(alkali)philic microorganisms from hypersaline lakes.</title>
        <authorList>
            <person name="Sorokin D.Y."/>
            <person name="Merkel A.Y."/>
            <person name="Messina E."/>
            <person name="Yakimov M."/>
        </authorList>
    </citation>
    <scope>NUCLEOTIDE SEQUENCE [LARGE SCALE GENOMIC DNA]</scope>
    <source>
        <strain evidence="7 8">AB-hyl4</strain>
    </source>
</reference>
<dbReference type="EMBL" id="JBGUBD010000003">
    <property type="protein sequence ID" value="MFA9477647.1"/>
    <property type="molecule type" value="Genomic_DNA"/>
</dbReference>
<keyword evidence="4 7" id="KW-0808">Transferase</keyword>
<dbReference type="CDD" id="cd00609">
    <property type="entry name" value="AAT_like"/>
    <property type="match status" value="1"/>
</dbReference>
<dbReference type="Gene3D" id="3.90.1150.10">
    <property type="entry name" value="Aspartate Aminotransferase, domain 1"/>
    <property type="match status" value="1"/>
</dbReference>